<dbReference type="Gene3D" id="3.50.30.60">
    <property type="entry name" value="LD-carboxypeptidase A C-terminal domain-like"/>
    <property type="match status" value="1"/>
</dbReference>
<dbReference type="KEGG" id="mequ:KFV11_07510"/>
<dbReference type="EMBL" id="CP073809">
    <property type="protein sequence ID" value="UTH13115.1"/>
    <property type="molecule type" value="Genomic_DNA"/>
</dbReference>
<dbReference type="PIRSF" id="PIRSF028757">
    <property type="entry name" value="LD-carboxypeptidase"/>
    <property type="match status" value="1"/>
</dbReference>
<name>A0A9Q9BL01_9STAP</name>
<evidence type="ECO:0000256" key="3">
    <source>
        <dbReference type="PIRSR" id="PIRSR028757-1"/>
    </source>
</evidence>
<accession>A0A9Q9BL01</accession>
<evidence type="ECO:0000256" key="1">
    <source>
        <dbReference type="ARBA" id="ARBA00010233"/>
    </source>
</evidence>
<organism evidence="6 7">
    <name type="scientific">Macrococcus equipercicus</name>
    <dbReference type="NCBI Taxonomy" id="69967"/>
    <lineage>
        <taxon>Bacteria</taxon>
        <taxon>Bacillati</taxon>
        <taxon>Bacillota</taxon>
        <taxon>Bacilli</taxon>
        <taxon>Bacillales</taxon>
        <taxon>Staphylococcaceae</taxon>
        <taxon>Macrococcus</taxon>
    </lineage>
</organism>
<dbReference type="PANTHER" id="PTHR30237">
    <property type="entry name" value="MURAMOYLTETRAPEPTIDE CARBOXYPEPTIDASE"/>
    <property type="match status" value="1"/>
</dbReference>
<evidence type="ECO:0000313" key="7">
    <source>
        <dbReference type="Proteomes" id="UP001057381"/>
    </source>
</evidence>
<proteinExistence type="inferred from homology"/>
<dbReference type="SUPFAM" id="SSF52317">
    <property type="entry name" value="Class I glutamine amidotransferase-like"/>
    <property type="match status" value="1"/>
</dbReference>
<dbReference type="RefSeq" id="WP_254249604.1">
    <property type="nucleotide sequence ID" value="NZ_CP073809.1"/>
</dbReference>
<evidence type="ECO:0000259" key="4">
    <source>
        <dbReference type="Pfam" id="PF02016"/>
    </source>
</evidence>
<evidence type="ECO:0000313" key="6">
    <source>
        <dbReference type="EMBL" id="UTH13115.1"/>
    </source>
</evidence>
<feature type="active site" description="Charge relay system" evidence="3">
    <location>
        <position position="240"/>
    </location>
</feature>
<dbReference type="InterPro" id="IPR003507">
    <property type="entry name" value="S66_fam"/>
</dbReference>
<dbReference type="InterPro" id="IPR027461">
    <property type="entry name" value="Carboxypeptidase_A_C_sf"/>
</dbReference>
<dbReference type="GO" id="GO:0016787">
    <property type="term" value="F:hydrolase activity"/>
    <property type="evidence" value="ECO:0007669"/>
    <property type="project" value="UniProtKB-KW"/>
</dbReference>
<reference evidence="6" key="1">
    <citation type="submission" date="2021-04" db="EMBL/GenBank/DDBJ databases">
        <title>Complete Genome Sequences of Macrococcus spp. from dog and cattle.</title>
        <authorList>
            <person name="Schwendener S."/>
            <person name="Perreten V."/>
        </authorList>
    </citation>
    <scope>NUCLEOTIDE SEQUENCE</scope>
    <source>
        <strain evidence="6">Epi0143-OL</strain>
    </source>
</reference>
<dbReference type="Gene3D" id="3.40.50.10740">
    <property type="entry name" value="Class I glutamine amidotransferase-like"/>
    <property type="match status" value="1"/>
</dbReference>
<protein>
    <submittedName>
        <fullName evidence="6">LD-carboxypeptidase</fullName>
    </submittedName>
</protein>
<dbReference type="InterPro" id="IPR027478">
    <property type="entry name" value="LdcA_N"/>
</dbReference>
<dbReference type="SUPFAM" id="SSF141986">
    <property type="entry name" value="LD-carboxypeptidase A C-terminal domain-like"/>
    <property type="match status" value="1"/>
</dbReference>
<feature type="active site" description="Nucleophile" evidence="3">
    <location>
        <position position="109"/>
    </location>
</feature>
<comment type="similarity">
    <text evidence="1">Belongs to the peptidase S66 family.</text>
</comment>
<gene>
    <name evidence="6" type="ORF">KFV11_07510</name>
</gene>
<dbReference type="InterPro" id="IPR040449">
    <property type="entry name" value="Peptidase_S66_N"/>
</dbReference>
<dbReference type="Proteomes" id="UP001057381">
    <property type="component" value="Chromosome"/>
</dbReference>
<sequence length="336" mass="38290">MIKYPVLNENAVIGVTAPSSGLPDFMHHYLVDIKKRFQNTNEIVIGQSVMTQHKAKSTDSIMRAEELNDFFTADRIDLIIPPFGGELALEILNKIDYDRLRPKWVLGYSDISTVLLAITFKTGIATAHGTNLVDLRGKYSDDTTAMWLEVLKTKVNEEVTQYSSQQFQSKWNHNQPTECVFNLDTPTEWKSVDQEAVKIEGRLLGGCIDVISHLIGTPYGDVKTFREQYIKDEPVIWYLENCEANPAEFRRMLLQMQYAGWFDNCSGILFGRTRVTESTEDYSIQDVYDDTAQDLNIPIIYDIDCGHMPPQITFINGAYGIVECREGKGKIKQMFI</sequence>
<keyword evidence="2" id="KW-0378">Hydrolase</keyword>
<dbReference type="Pfam" id="PF17676">
    <property type="entry name" value="Peptidase_S66C"/>
    <property type="match status" value="1"/>
</dbReference>
<feature type="active site" description="Charge relay system" evidence="3">
    <location>
        <position position="307"/>
    </location>
</feature>
<dbReference type="PANTHER" id="PTHR30237:SF5">
    <property type="entry name" value="CARBOXYPEPTIDASE VC_A0337-RELATED"/>
    <property type="match status" value="1"/>
</dbReference>
<dbReference type="InterPro" id="IPR040921">
    <property type="entry name" value="Peptidase_S66C"/>
</dbReference>
<feature type="domain" description="LD-carboxypeptidase N-terminal" evidence="4">
    <location>
        <begin position="13"/>
        <end position="129"/>
    </location>
</feature>
<dbReference type="Pfam" id="PF02016">
    <property type="entry name" value="Peptidase_S66"/>
    <property type="match status" value="1"/>
</dbReference>
<feature type="domain" description="LD-carboxypeptidase C-terminal" evidence="5">
    <location>
        <begin position="200"/>
        <end position="318"/>
    </location>
</feature>
<dbReference type="InterPro" id="IPR029062">
    <property type="entry name" value="Class_I_gatase-like"/>
</dbReference>
<dbReference type="AlphaFoldDB" id="A0A9Q9BL01"/>
<evidence type="ECO:0000256" key="2">
    <source>
        <dbReference type="ARBA" id="ARBA00022801"/>
    </source>
</evidence>
<dbReference type="CDD" id="cd07062">
    <property type="entry name" value="Peptidase_S66_mccF_like"/>
    <property type="match status" value="1"/>
</dbReference>
<evidence type="ECO:0000259" key="5">
    <source>
        <dbReference type="Pfam" id="PF17676"/>
    </source>
</evidence>